<reference evidence="13" key="1">
    <citation type="submission" date="2017-02" db="EMBL/GenBank/DDBJ databases">
        <title>Delving into the versatile metabolic prowess of the omnipresent phylum Bacteroidetes.</title>
        <authorList>
            <person name="Nobu M.K."/>
            <person name="Mei R."/>
            <person name="Narihiro T."/>
            <person name="Kuroda K."/>
            <person name="Liu W.-T."/>
        </authorList>
    </citation>
    <scope>NUCLEOTIDE SEQUENCE</scope>
    <source>
        <strain evidence="13">ADurb.Bin276</strain>
    </source>
</reference>
<keyword evidence="3" id="KW-1003">Cell membrane</keyword>
<protein>
    <recommendedName>
        <fullName evidence="2">Type II secretion system protein H</fullName>
    </recommendedName>
    <alternativeName>
        <fullName evidence="10">General secretion pathway protein H</fullName>
    </alternativeName>
</protein>
<comment type="subcellular location">
    <subcellularLocation>
        <location evidence="1">Cell inner membrane</location>
        <topology evidence="1">Single-pass membrane protein</topology>
    </subcellularLocation>
</comment>
<keyword evidence="5" id="KW-0997">Cell inner membrane</keyword>
<evidence type="ECO:0000313" key="13">
    <source>
        <dbReference type="EMBL" id="OQA60930.1"/>
    </source>
</evidence>
<keyword evidence="8 11" id="KW-0472">Membrane</keyword>
<evidence type="ECO:0000256" key="10">
    <source>
        <dbReference type="ARBA" id="ARBA00030775"/>
    </source>
</evidence>
<keyword evidence="4" id="KW-0488">Methylation</keyword>
<gene>
    <name evidence="13" type="ORF">BWY41_00427</name>
</gene>
<dbReference type="InterPro" id="IPR045584">
    <property type="entry name" value="Pilin-like"/>
</dbReference>
<accession>A0A1V5T2D7</accession>
<evidence type="ECO:0000256" key="4">
    <source>
        <dbReference type="ARBA" id="ARBA00022481"/>
    </source>
</evidence>
<dbReference type="GO" id="GO:0015627">
    <property type="term" value="C:type II protein secretion system complex"/>
    <property type="evidence" value="ECO:0007669"/>
    <property type="project" value="InterPro"/>
</dbReference>
<dbReference type="GO" id="GO:0005886">
    <property type="term" value="C:plasma membrane"/>
    <property type="evidence" value="ECO:0007669"/>
    <property type="project" value="UniProtKB-SubCell"/>
</dbReference>
<evidence type="ECO:0000256" key="1">
    <source>
        <dbReference type="ARBA" id="ARBA00004377"/>
    </source>
</evidence>
<evidence type="ECO:0000256" key="3">
    <source>
        <dbReference type="ARBA" id="ARBA00022475"/>
    </source>
</evidence>
<dbReference type="InterPro" id="IPR012902">
    <property type="entry name" value="N_methyl_site"/>
</dbReference>
<dbReference type="InterPro" id="IPR022346">
    <property type="entry name" value="T2SS_GspH"/>
</dbReference>
<dbReference type="PIRSF" id="PIRSF021292">
    <property type="entry name" value="Competence_ComGD"/>
    <property type="match status" value="1"/>
</dbReference>
<sequence>MMKRNNPIISYYPGFTLIEFIVVISLFSFLFAFSFPSLANLRKTLVGKTIVQKISSQMRIAKIEALNNRKTTKIVFDIAHNKYIYTNSSGKSTHHQIPDEVILYRTNFPLNTLRFYSTGTPSSGGTITLRIGSNLKYVIITPVTGRVRISDKPPSN</sequence>
<evidence type="ECO:0000256" key="9">
    <source>
        <dbReference type="ARBA" id="ARBA00025772"/>
    </source>
</evidence>
<organism evidence="13">
    <name type="scientific">Candidatus Atribacter allofermentans</name>
    <dbReference type="NCBI Taxonomy" id="1852833"/>
    <lineage>
        <taxon>Bacteria</taxon>
        <taxon>Pseudomonadati</taxon>
        <taxon>Atribacterota</taxon>
        <taxon>Atribacteria</taxon>
        <taxon>Atribacterales</taxon>
        <taxon>Atribacteraceae</taxon>
        <taxon>Atribacter</taxon>
    </lineage>
</organism>
<keyword evidence="7 11" id="KW-1133">Transmembrane helix</keyword>
<evidence type="ECO:0000256" key="8">
    <source>
        <dbReference type="ARBA" id="ARBA00023136"/>
    </source>
</evidence>
<name>A0A1V5T2D7_9BACT</name>
<dbReference type="AlphaFoldDB" id="A0A1V5T2D7"/>
<dbReference type="GO" id="GO:0030420">
    <property type="term" value="P:establishment of competence for transformation"/>
    <property type="evidence" value="ECO:0007669"/>
    <property type="project" value="InterPro"/>
</dbReference>
<evidence type="ECO:0000256" key="7">
    <source>
        <dbReference type="ARBA" id="ARBA00022989"/>
    </source>
</evidence>
<evidence type="ECO:0000259" key="12">
    <source>
        <dbReference type="Pfam" id="PF12019"/>
    </source>
</evidence>
<dbReference type="Proteomes" id="UP000485569">
    <property type="component" value="Unassembled WGS sequence"/>
</dbReference>
<keyword evidence="6 11" id="KW-0812">Transmembrane</keyword>
<evidence type="ECO:0000256" key="5">
    <source>
        <dbReference type="ARBA" id="ARBA00022519"/>
    </source>
</evidence>
<dbReference type="Pfam" id="PF07963">
    <property type="entry name" value="N_methyl"/>
    <property type="match status" value="1"/>
</dbReference>
<dbReference type="SUPFAM" id="SSF54523">
    <property type="entry name" value="Pili subunits"/>
    <property type="match status" value="1"/>
</dbReference>
<dbReference type="NCBIfam" id="TIGR02532">
    <property type="entry name" value="IV_pilin_GFxxxE"/>
    <property type="match status" value="1"/>
</dbReference>
<dbReference type="InterPro" id="IPR016785">
    <property type="entry name" value="ComGD"/>
</dbReference>
<dbReference type="GO" id="GO:0015628">
    <property type="term" value="P:protein secretion by the type II secretion system"/>
    <property type="evidence" value="ECO:0007669"/>
    <property type="project" value="InterPro"/>
</dbReference>
<proteinExistence type="inferred from homology"/>
<comment type="caution">
    <text evidence="13">The sequence shown here is derived from an EMBL/GenBank/DDBJ whole genome shotgun (WGS) entry which is preliminary data.</text>
</comment>
<feature type="transmembrane region" description="Helical" evidence="11">
    <location>
        <begin position="12"/>
        <end position="33"/>
    </location>
</feature>
<comment type="similarity">
    <text evidence="9">Belongs to the GSP H family.</text>
</comment>
<evidence type="ECO:0000256" key="2">
    <source>
        <dbReference type="ARBA" id="ARBA00021549"/>
    </source>
</evidence>
<evidence type="ECO:0000256" key="6">
    <source>
        <dbReference type="ARBA" id="ARBA00022692"/>
    </source>
</evidence>
<evidence type="ECO:0000256" key="11">
    <source>
        <dbReference type="SAM" id="Phobius"/>
    </source>
</evidence>
<dbReference type="Pfam" id="PF12019">
    <property type="entry name" value="GspH"/>
    <property type="match status" value="1"/>
</dbReference>
<feature type="domain" description="General secretion pathway GspH" evidence="12">
    <location>
        <begin position="52"/>
        <end position="141"/>
    </location>
</feature>
<dbReference type="EMBL" id="MWBQ01000026">
    <property type="protein sequence ID" value="OQA60930.1"/>
    <property type="molecule type" value="Genomic_DNA"/>
</dbReference>